<dbReference type="Gene3D" id="3.40.50.1820">
    <property type="entry name" value="alpha/beta hydrolase"/>
    <property type="match status" value="1"/>
</dbReference>
<sequence>MSLCELCITGVRHEGTAEGKWEKINGVDCYVATPTTDYDKSKVLIYLSDVFGPRLINAQLLADDFARNGFRTIMPDLFDSDAAPEILLTNPAAFDLDGFFNNHPPARAKFLVDRVIAALKADGDVKKIGTTGYCYGARVGVDLALDGTSSVTVIAHPSLLQVPVDFERYKAVSHAPLLIHSCTVDHLFPAEAQAAADAILGDGKFAPGYERMHWEGCQHGFGVRGDLTNPAVKAGKEGSFKATAEFLLKHL</sequence>
<dbReference type="OrthoDB" id="17560at2759"/>
<dbReference type="Proteomes" id="UP000292702">
    <property type="component" value="Unassembled WGS sequence"/>
</dbReference>
<dbReference type="PANTHER" id="PTHR17630:SF44">
    <property type="entry name" value="PROTEIN AIM2"/>
    <property type="match status" value="1"/>
</dbReference>
<proteinExistence type="predicted"/>
<dbReference type="Pfam" id="PF01738">
    <property type="entry name" value="DLH"/>
    <property type="match status" value="1"/>
</dbReference>
<dbReference type="SUPFAM" id="SSF53474">
    <property type="entry name" value="alpha/beta-Hydrolases"/>
    <property type="match status" value="1"/>
</dbReference>
<dbReference type="STRING" id="92696.A0A4R0R5N4"/>
<feature type="domain" description="Dienelactone hydrolase" evidence="1">
    <location>
        <begin position="28"/>
        <end position="249"/>
    </location>
</feature>
<dbReference type="AlphaFoldDB" id="A0A4R0R5N4"/>
<dbReference type="InterPro" id="IPR029058">
    <property type="entry name" value="AB_hydrolase_fold"/>
</dbReference>
<comment type="caution">
    <text evidence="2">The sequence shown here is derived from an EMBL/GenBank/DDBJ whole genome shotgun (WGS) entry which is preliminary data.</text>
</comment>
<evidence type="ECO:0000313" key="3">
    <source>
        <dbReference type="Proteomes" id="UP000292702"/>
    </source>
</evidence>
<gene>
    <name evidence="2" type="ORF">EIP91_006449</name>
</gene>
<evidence type="ECO:0000259" key="1">
    <source>
        <dbReference type="Pfam" id="PF01738"/>
    </source>
</evidence>
<dbReference type="EMBL" id="RWJN01000348">
    <property type="protein sequence ID" value="TCD62751.1"/>
    <property type="molecule type" value="Genomic_DNA"/>
</dbReference>
<dbReference type="InterPro" id="IPR002925">
    <property type="entry name" value="Dienelactn_hydro"/>
</dbReference>
<dbReference type="GO" id="GO:0016787">
    <property type="term" value="F:hydrolase activity"/>
    <property type="evidence" value="ECO:0007669"/>
    <property type="project" value="InterPro"/>
</dbReference>
<evidence type="ECO:0000313" key="2">
    <source>
        <dbReference type="EMBL" id="TCD62751.1"/>
    </source>
</evidence>
<keyword evidence="3" id="KW-1185">Reference proteome</keyword>
<accession>A0A4R0R5N4</accession>
<reference evidence="2 3" key="1">
    <citation type="submission" date="2018-11" db="EMBL/GenBank/DDBJ databases">
        <title>Genome assembly of Steccherinum ochraceum LE-BIN_3174, the white-rot fungus of the Steccherinaceae family (The Residual Polyporoid clade, Polyporales, Basidiomycota).</title>
        <authorList>
            <person name="Fedorova T.V."/>
            <person name="Glazunova O.A."/>
            <person name="Landesman E.O."/>
            <person name="Moiseenko K.V."/>
            <person name="Psurtseva N.V."/>
            <person name="Savinova O.S."/>
            <person name="Shakhova N.V."/>
            <person name="Tyazhelova T.V."/>
            <person name="Vasina D.V."/>
        </authorList>
    </citation>
    <scope>NUCLEOTIDE SEQUENCE [LARGE SCALE GENOMIC DNA]</scope>
    <source>
        <strain evidence="2 3">LE-BIN_3174</strain>
    </source>
</reference>
<organism evidence="2 3">
    <name type="scientific">Steccherinum ochraceum</name>
    <dbReference type="NCBI Taxonomy" id="92696"/>
    <lineage>
        <taxon>Eukaryota</taxon>
        <taxon>Fungi</taxon>
        <taxon>Dikarya</taxon>
        <taxon>Basidiomycota</taxon>
        <taxon>Agaricomycotina</taxon>
        <taxon>Agaricomycetes</taxon>
        <taxon>Polyporales</taxon>
        <taxon>Steccherinaceae</taxon>
        <taxon>Steccherinum</taxon>
    </lineage>
</organism>
<name>A0A4R0R5N4_9APHY</name>
<protein>
    <recommendedName>
        <fullName evidence="1">Dienelactone hydrolase domain-containing protein</fullName>
    </recommendedName>
</protein>
<dbReference type="PANTHER" id="PTHR17630">
    <property type="entry name" value="DIENELACTONE HYDROLASE"/>
    <property type="match status" value="1"/>
</dbReference>